<keyword evidence="3" id="KW-1185">Reference proteome</keyword>
<dbReference type="InterPro" id="IPR014973">
    <property type="entry name" value="DUF1835"/>
</dbReference>
<dbReference type="EMBL" id="MYFO01000008">
    <property type="protein sequence ID" value="TFE89008.1"/>
    <property type="molecule type" value="Genomic_DNA"/>
</dbReference>
<reference evidence="2 3" key="1">
    <citation type="submission" date="2017-03" db="EMBL/GenBank/DDBJ databases">
        <title>Isolation of Levoglucosan Utilizing Bacteria.</title>
        <authorList>
            <person name="Arya A.S."/>
        </authorList>
    </citation>
    <scope>NUCLEOTIDE SEQUENCE [LARGE SCALE GENOMIC DNA]</scope>
    <source>
        <strain evidence="2 3">MEC069</strain>
    </source>
</reference>
<protein>
    <recommendedName>
        <fullName evidence="1">DUF1835 domain-containing protein</fullName>
    </recommendedName>
</protein>
<organism evidence="2 3">
    <name type="scientific">Paenibacillus athensensis</name>
    <dbReference type="NCBI Taxonomy" id="1967502"/>
    <lineage>
        <taxon>Bacteria</taxon>
        <taxon>Bacillati</taxon>
        <taxon>Bacillota</taxon>
        <taxon>Bacilli</taxon>
        <taxon>Bacillales</taxon>
        <taxon>Paenibacillaceae</taxon>
        <taxon>Paenibacillus</taxon>
    </lineage>
</organism>
<sequence>MQHIVNGDSFAARLEASGVSGGIVVWRESLYEGPIGEDLTIRPLLEQRAAFMNQQHGVPLEIFIEAGLRQERELDALVDSSESIVLWFEYDLYDQLMLAYLLFRLQQAGVDHTRLFMVCLDSFPGVEPFFGLGQLTPEQTASLHGTWTPVEDEQLRLGSRIWAAYASSDPAALERLFKKDDLSALPFIYKALQMHMERFPSVFNGLSGLQHLVLQMLAEQGGQGEVLSLFRSVCERAAAYGLGDLQFWALIDELRLCRVPLIELHGGSGLPKFGSVPPPDFSTWRLTLLDKGYDVLRGERDHIHLNGIDVHIGGVHLQGNGPVWRWSPDVMRLFRE</sequence>
<dbReference type="OrthoDB" id="127805at2"/>
<proteinExistence type="predicted"/>
<evidence type="ECO:0000313" key="3">
    <source>
        <dbReference type="Proteomes" id="UP000298246"/>
    </source>
</evidence>
<evidence type="ECO:0000313" key="2">
    <source>
        <dbReference type="EMBL" id="TFE89008.1"/>
    </source>
</evidence>
<dbReference type="Proteomes" id="UP000298246">
    <property type="component" value="Unassembled WGS sequence"/>
</dbReference>
<gene>
    <name evidence="2" type="ORF">B5M42_08860</name>
</gene>
<feature type="domain" description="DUF1835" evidence="1">
    <location>
        <begin position="3"/>
        <end position="110"/>
    </location>
</feature>
<dbReference type="AlphaFoldDB" id="A0A4Y8Q6W0"/>
<accession>A0A4Y8Q6W0</accession>
<name>A0A4Y8Q6W0_9BACL</name>
<comment type="caution">
    <text evidence="2">The sequence shown here is derived from an EMBL/GenBank/DDBJ whole genome shotgun (WGS) entry which is preliminary data.</text>
</comment>
<evidence type="ECO:0000259" key="1">
    <source>
        <dbReference type="Pfam" id="PF08874"/>
    </source>
</evidence>
<dbReference type="Pfam" id="PF08874">
    <property type="entry name" value="DUF1835"/>
    <property type="match status" value="1"/>
</dbReference>
<dbReference type="RefSeq" id="WP_134751864.1">
    <property type="nucleotide sequence ID" value="NZ_MYFO02000011.1"/>
</dbReference>